<organism evidence="8 9">
    <name type="scientific">Triparma columacea</name>
    <dbReference type="NCBI Taxonomy" id="722753"/>
    <lineage>
        <taxon>Eukaryota</taxon>
        <taxon>Sar</taxon>
        <taxon>Stramenopiles</taxon>
        <taxon>Ochrophyta</taxon>
        <taxon>Bolidophyceae</taxon>
        <taxon>Parmales</taxon>
        <taxon>Triparmaceae</taxon>
        <taxon>Triparma</taxon>
    </lineage>
</organism>
<keyword evidence="3" id="KW-0378">Hydrolase</keyword>
<evidence type="ECO:0000256" key="7">
    <source>
        <dbReference type="SAM" id="MobiDB-lite"/>
    </source>
</evidence>
<dbReference type="InterPro" id="IPR002161">
    <property type="entry name" value="PdxT/SNO"/>
</dbReference>
<reference evidence="9" key="1">
    <citation type="journal article" date="2023" name="Commun. Biol.">
        <title>Genome analysis of Parmales, the sister group of diatoms, reveals the evolutionary specialization of diatoms from phago-mixotrophs to photoautotrophs.</title>
        <authorList>
            <person name="Ban H."/>
            <person name="Sato S."/>
            <person name="Yoshikawa S."/>
            <person name="Yamada K."/>
            <person name="Nakamura Y."/>
            <person name="Ichinomiya M."/>
            <person name="Sato N."/>
            <person name="Blanc-Mathieu R."/>
            <person name="Endo H."/>
            <person name="Kuwata A."/>
            <person name="Ogata H."/>
        </authorList>
    </citation>
    <scope>NUCLEOTIDE SEQUENCE [LARGE SCALE GENOMIC DNA]</scope>
</reference>
<dbReference type="Gene3D" id="3.40.50.880">
    <property type="match status" value="1"/>
</dbReference>
<dbReference type="AlphaFoldDB" id="A0A9W7FY16"/>
<accession>A0A9W7FY16</accession>
<dbReference type="EC" id="3.5.1.2" evidence="2"/>
<gene>
    <name evidence="8" type="ORF">TrCOL_g4459</name>
</gene>
<sequence>MVLIGVLALQGAFEEHETALRSCSPSISTVQIRTASQIRSLSLDGIVLPGGESTAMGLVGQVTESIWDELKKFINVDKKPAWGTCAGMILLAEKVVGASAVIVGGQAIIGGMDVLVCRNYFGSQISSFELSIPPPPPSSPTSSSPDLYPGVFIRAPAILSVSSDITVLSEVDAVPCRQANTTLEQLDERIARGEDVTMLGVKATDDEDNWRNDSKDGEEEGGAKKKRKVSGSPSETLTLPGATGKGGSRRVVCAARKGNVLCTSFHPELTEDLRWHEYWLREIVGADI</sequence>
<keyword evidence="9" id="KW-1185">Reference proteome</keyword>
<dbReference type="GO" id="GO:1903600">
    <property type="term" value="C:glutaminase complex"/>
    <property type="evidence" value="ECO:0007669"/>
    <property type="project" value="TreeGrafter"/>
</dbReference>
<evidence type="ECO:0000313" key="9">
    <source>
        <dbReference type="Proteomes" id="UP001165065"/>
    </source>
</evidence>
<dbReference type="PANTHER" id="PTHR31559">
    <property type="entry name" value="PYRIDOXAL 5'-PHOSPHATE SYNTHASE SUBUNIT SNO"/>
    <property type="match status" value="1"/>
</dbReference>
<evidence type="ECO:0000256" key="6">
    <source>
        <dbReference type="ARBA" id="ARBA00049534"/>
    </source>
</evidence>
<evidence type="ECO:0000256" key="5">
    <source>
        <dbReference type="ARBA" id="ARBA00023239"/>
    </source>
</evidence>
<dbReference type="PROSITE" id="PS01236">
    <property type="entry name" value="PDXT_SNO_1"/>
    <property type="match status" value="1"/>
</dbReference>
<dbReference type="Proteomes" id="UP001165065">
    <property type="component" value="Unassembled WGS sequence"/>
</dbReference>
<dbReference type="GO" id="GO:0008614">
    <property type="term" value="P:pyridoxine metabolic process"/>
    <property type="evidence" value="ECO:0007669"/>
    <property type="project" value="TreeGrafter"/>
</dbReference>
<proteinExistence type="inferred from homology"/>
<dbReference type="PANTHER" id="PTHR31559:SF0">
    <property type="entry name" value="PYRIDOXAL 5'-PHOSPHATE SYNTHASE SUBUNIT SNO1-RELATED"/>
    <property type="match status" value="1"/>
</dbReference>
<comment type="caution">
    <text evidence="8">The sequence shown here is derived from an EMBL/GenBank/DDBJ whole genome shotgun (WGS) entry which is preliminary data.</text>
</comment>
<dbReference type="InterPro" id="IPR029062">
    <property type="entry name" value="Class_I_gatase-like"/>
</dbReference>
<dbReference type="PROSITE" id="PS51130">
    <property type="entry name" value="PDXT_SNO_2"/>
    <property type="match status" value="1"/>
</dbReference>
<evidence type="ECO:0000256" key="1">
    <source>
        <dbReference type="ARBA" id="ARBA00008345"/>
    </source>
</evidence>
<keyword evidence="5" id="KW-0456">Lyase</keyword>
<dbReference type="GO" id="GO:0004359">
    <property type="term" value="F:glutaminase activity"/>
    <property type="evidence" value="ECO:0007669"/>
    <property type="project" value="UniProtKB-EC"/>
</dbReference>
<feature type="region of interest" description="Disordered" evidence="7">
    <location>
        <begin position="203"/>
        <end position="247"/>
    </location>
</feature>
<comment type="similarity">
    <text evidence="1">Belongs to the glutaminase PdxT/SNO family.</text>
</comment>
<evidence type="ECO:0000256" key="2">
    <source>
        <dbReference type="ARBA" id="ARBA00012918"/>
    </source>
</evidence>
<dbReference type="EMBL" id="BRYA01000576">
    <property type="protein sequence ID" value="GMI23851.1"/>
    <property type="molecule type" value="Genomic_DNA"/>
</dbReference>
<protein>
    <recommendedName>
        <fullName evidence="2">glutaminase</fullName>
        <ecNumber evidence="2">3.5.1.2</ecNumber>
    </recommendedName>
</protein>
<dbReference type="SUPFAM" id="SSF52317">
    <property type="entry name" value="Class I glutamine amidotransferase-like"/>
    <property type="match status" value="2"/>
</dbReference>
<evidence type="ECO:0000256" key="4">
    <source>
        <dbReference type="ARBA" id="ARBA00022962"/>
    </source>
</evidence>
<keyword evidence="4" id="KW-0315">Glutamine amidotransferase</keyword>
<comment type="catalytic activity">
    <reaction evidence="6">
        <text>L-glutamine + H2O = L-glutamate + NH4(+)</text>
        <dbReference type="Rhea" id="RHEA:15889"/>
        <dbReference type="ChEBI" id="CHEBI:15377"/>
        <dbReference type="ChEBI" id="CHEBI:28938"/>
        <dbReference type="ChEBI" id="CHEBI:29985"/>
        <dbReference type="ChEBI" id="CHEBI:58359"/>
        <dbReference type="EC" id="3.5.1.2"/>
    </reaction>
</comment>
<dbReference type="InterPro" id="IPR021196">
    <property type="entry name" value="PdxT/SNO_CS"/>
</dbReference>
<dbReference type="GO" id="GO:0005829">
    <property type="term" value="C:cytosol"/>
    <property type="evidence" value="ECO:0007669"/>
    <property type="project" value="TreeGrafter"/>
</dbReference>
<dbReference type="NCBIfam" id="TIGR03800">
    <property type="entry name" value="PLP_synth_Pdx2"/>
    <property type="match status" value="1"/>
</dbReference>
<dbReference type="Pfam" id="PF01174">
    <property type="entry name" value="SNO"/>
    <property type="match status" value="1"/>
</dbReference>
<evidence type="ECO:0000256" key="3">
    <source>
        <dbReference type="ARBA" id="ARBA00022801"/>
    </source>
</evidence>
<name>A0A9W7FY16_9STRA</name>
<dbReference type="GO" id="GO:0016829">
    <property type="term" value="F:lyase activity"/>
    <property type="evidence" value="ECO:0007669"/>
    <property type="project" value="UniProtKB-KW"/>
</dbReference>
<evidence type="ECO:0000313" key="8">
    <source>
        <dbReference type="EMBL" id="GMI23851.1"/>
    </source>
</evidence>
<dbReference type="GO" id="GO:0042823">
    <property type="term" value="P:pyridoxal phosphate biosynthetic process"/>
    <property type="evidence" value="ECO:0007669"/>
    <property type="project" value="InterPro"/>
</dbReference>
<dbReference type="OrthoDB" id="2039at2759"/>